<feature type="region of interest" description="Disordered" evidence="1">
    <location>
        <begin position="16"/>
        <end position="52"/>
    </location>
</feature>
<gene>
    <name evidence="2" type="ORF">RUM43_012749</name>
</gene>
<evidence type="ECO:0000256" key="1">
    <source>
        <dbReference type="SAM" id="MobiDB-lite"/>
    </source>
</evidence>
<name>A0AAN8NYG0_POLSC</name>
<sequence>MKTIIKKIQNTNLLGVFLPKKKGGRNPEKKDKDRKTSQGKVTRLRKQSGVEPILPGPEERKLIVEKYRRGEFVFQVK</sequence>
<organism evidence="2 3">
    <name type="scientific">Polyplax serrata</name>
    <name type="common">Common mouse louse</name>
    <dbReference type="NCBI Taxonomy" id="468196"/>
    <lineage>
        <taxon>Eukaryota</taxon>
        <taxon>Metazoa</taxon>
        <taxon>Ecdysozoa</taxon>
        <taxon>Arthropoda</taxon>
        <taxon>Hexapoda</taxon>
        <taxon>Insecta</taxon>
        <taxon>Pterygota</taxon>
        <taxon>Neoptera</taxon>
        <taxon>Paraneoptera</taxon>
        <taxon>Psocodea</taxon>
        <taxon>Troctomorpha</taxon>
        <taxon>Phthiraptera</taxon>
        <taxon>Anoplura</taxon>
        <taxon>Polyplacidae</taxon>
        <taxon>Polyplax</taxon>
    </lineage>
</organism>
<dbReference type="EMBL" id="JAWJWE010000006">
    <property type="protein sequence ID" value="KAK6633006.1"/>
    <property type="molecule type" value="Genomic_DNA"/>
</dbReference>
<protein>
    <submittedName>
        <fullName evidence="2">Uncharacterized protein</fullName>
    </submittedName>
</protein>
<dbReference type="Proteomes" id="UP001372834">
    <property type="component" value="Unassembled WGS sequence"/>
</dbReference>
<feature type="compositionally biased region" description="Basic and acidic residues" evidence="1">
    <location>
        <begin position="25"/>
        <end position="36"/>
    </location>
</feature>
<evidence type="ECO:0000313" key="3">
    <source>
        <dbReference type="Proteomes" id="UP001372834"/>
    </source>
</evidence>
<evidence type="ECO:0000313" key="2">
    <source>
        <dbReference type="EMBL" id="KAK6633006.1"/>
    </source>
</evidence>
<proteinExistence type="predicted"/>
<accession>A0AAN8NYG0</accession>
<comment type="caution">
    <text evidence="2">The sequence shown here is derived from an EMBL/GenBank/DDBJ whole genome shotgun (WGS) entry which is preliminary data.</text>
</comment>
<reference evidence="2 3" key="1">
    <citation type="submission" date="2023-10" db="EMBL/GenBank/DDBJ databases">
        <title>Genomes of two closely related lineages of the louse Polyplax serrata with different host specificities.</title>
        <authorList>
            <person name="Martinu J."/>
            <person name="Tarabai H."/>
            <person name="Stefka J."/>
            <person name="Hypsa V."/>
        </authorList>
    </citation>
    <scope>NUCLEOTIDE SEQUENCE [LARGE SCALE GENOMIC DNA]</scope>
    <source>
        <strain evidence="2">HR10_N</strain>
    </source>
</reference>
<dbReference type="AlphaFoldDB" id="A0AAN8NYG0"/>